<evidence type="ECO:0000256" key="5">
    <source>
        <dbReference type="ARBA" id="ARBA00023136"/>
    </source>
</evidence>
<dbReference type="Proteomes" id="UP000005522">
    <property type="component" value="Chromosome"/>
</dbReference>
<dbReference type="PANTHER" id="PTHR30213">
    <property type="entry name" value="INNER MEMBRANE PROTEIN YHJD"/>
    <property type="match status" value="1"/>
</dbReference>
<proteinExistence type="predicted"/>
<dbReference type="RefSeq" id="WP_004871440.1">
    <property type="nucleotide sequence ID" value="NZ_CP005986.1"/>
</dbReference>
<dbReference type="NCBIfam" id="TIGR00765">
    <property type="entry name" value="yihY_not_rbn"/>
    <property type="match status" value="1"/>
</dbReference>
<reference evidence="7 8" key="1">
    <citation type="journal article" date="2009" name="J. Bacteriol.">
        <title>Draft genome sequence of the extremely acidophilic bacterium Acidithiobacillus caldus ATCC 51756 reveals metabolic versatility in the genus Acidithiobacillus.</title>
        <authorList>
            <person name="Valdes J."/>
            <person name="Quatrini R."/>
            <person name="Hallberg K."/>
            <person name="Dopson M."/>
            <person name="Valenzuela P.D."/>
            <person name="Holmes D.S."/>
        </authorList>
    </citation>
    <scope>NUCLEOTIDE SEQUENCE [LARGE SCALE GENOMIC DNA]</scope>
    <source>
        <strain evidence="8">ATCC 51756 / DSM 8584 / KU</strain>
    </source>
</reference>
<feature type="transmembrane region" description="Helical" evidence="6">
    <location>
        <begin position="53"/>
        <end position="73"/>
    </location>
</feature>
<dbReference type="PANTHER" id="PTHR30213:SF0">
    <property type="entry name" value="UPF0761 MEMBRANE PROTEIN YIHY"/>
    <property type="match status" value="1"/>
</dbReference>
<keyword evidence="4 6" id="KW-1133">Transmembrane helix</keyword>
<evidence type="ECO:0000313" key="8">
    <source>
        <dbReference type="Proteomes" id="UP000005522"/>
    </source>
</evidence>
<dbReference type="eggNOG" id="COG1295">
    <property type="taxonomic scope" value="Bacteria"/>
</dbReference>
<evidence type="ECO:0000256" key="4">
    <source>
        <dbReference type="ARBA" id="ARBA00022989"/>
    </source>
</evidence>
<dbReference type="Pfam" id="PF03631">
    <property type="entry name" value="Virul_fac_BrkB"/>
    <property type="match status" value="1"/>
</dbReference>
<sequence>MNDPDGRGMLRRKAVTRALRSRPGQAGWQRLALRFARAGHGFWLDDCIDRASLLAYTTLLGIVPFAVVVFSLWNLVGFDDSLRIQLNELVLRSFMPSVGETVLRQIDRLAARGTQLGYFGVAGLAVTAILLIQAIERHLNAIWGVSPGSRWRRILRYLLILVFGPLGLAASLVLLGPIGAMLQWFGPLPKALTGLTALVAFSVEAGLLSLVYLSLPAARVTLRDAFLGGFAAALLLSSGKLLLGLYLRFSTFESLYGALAAFPIFLLWLFLAWCGVLFGAELAAAREGRAPAA</sequence>
<dbReference type="HOGENOM" id="CLU_032288_0_0_6"/>
<keyword evidence="3 6" id="KW-0812">Transmembrane</keyword>
<feature type="transmembrane region" description="Helical" evidence="6">
    <location>
        <begin position="116"/>
        <end position="136"/>
    </location>
</feature>
<feature type="transmembrane region" description="Helical" evidence="6">
    <location>
        <begin position="191"/>
        <end position="213"/>
    </location>
</feature>
<keyword evidence="5 6" id="KW-0472">Membrane</keyword>
<dbReference type="GO" id="GO:0005886">
    <property type="term" value="C:plasma membrane"/>
    <property type="evidence" value="ECO:0007669"/>
    <property type="project" value="UniProtKB-SubCell"/>
</dbReference>
<name>A0A059ZTR0_ACICK</name>
<feature type="transmembrane region" description="Helical" evidence="6">
    <location>
        <begin position="255"/>
        <end position="280"/>
    </location>
</feature>
<evidence type="ECO:0000256" key="3">
    <source>
        <dbReference type="ARBA" id="ARBA00022692"/>
    </source>
</evidence>
<gene>
    <name evidence="7" type="ORF">Acaty_c0995</name>
</gene>
<comment type="subcellular location">
    <subcellularLocation>
        <location evidence="1">Cell membrane</location>
        <topology evidence="1">Multi-pass membrane protein</topology>
    </subcellularLocation>
</comment>
<accession>A0A059ZTR0</accession>
<dbReference type="GeneID" id="92931019"/>
<evidence type="ECO:0000256" key="6">
    <source>
        <dbReference type="SAM" id="Phobius"/>
    </source>
</evidence>
<dbReference type="EMBL" id="CP005986">
    <property type="protein sequence ID" value="AIA54868.1"/>
    <property type="molecule type" value="Genomic_DNA"/>
</dbReference>
<feature type="transmembrane region" description="Helical" evidence="6">
    <location>
        <begin position="157"/>
        <end position="185"/>
    </location>
</feature>
<dbReference type="PIRSF" id="PIRSF035875">
    <property type="entry name" value="RNase_BN"/>
    <property type="match status" value="1"/>
</dbReference>
<organism evidence="7 8">
    <name type="scientific">Acidithiobacillus caldus (strain ATCC 51756 / DSM 8584 / KU)</name>
    <dbReference type="NCBI Taxonomy" id="637389"/>
    <lineage>
        <taxon>Bacteria</taxon>
        <taxon>Pseudomonadati</taxon>
        <taxon>Pseudomonadota</taxon>
        <taxon>Acidithiobacillia</taxon>
        <taxon>Acidithiobacillales</taxon>
        <taxon>Acidithiobacillaceae</taxon>
        <taxon>Acidithiobacillus</taxon>
    </lineage>
</organism>
<evidence type="ECO:0000256" key="2">
    <source>
        <dbReference type="ARBA" id="ARBA00022475"/>
    </source>
</evidence>
<evidence type="ECO:0000313" key="7">
    <source>
        <dbReference type="EMBL" id="AIA54868.1"/>
    </source>
</evidence>
<dbReference type="AlphaFoldDB" id="A0A059ZTR0"/>
<dbReference type="KEGG" id="acz:Acaty_c0995"/>
<feature type="transmembrane region" description="Helical" evidence="6">
    <location>
        <begin position="225"/>
        <end position="249"/>
    </location>
</feature>
<dbReference type="InterPro" id="IPR017039">
    <property type="entry name" value="Virul_fac_BrkB"/>
</dbReference>
<keyword evidence="2" id="KW-1003">Cell membrane</keyword>
<protein>
    <submittedName>
        <fullName evidence="7">Inner membrane protein YihY, formerly thought to be RNase BN</fullName>
    </submittedName>
</protein>
<evidence type="ECO:0000256" key="1">
    <source>
        <dbReference type="ARBA" id="ARBA00004651"/>
    </source>
</evidence>